<gene>
    <name evidence="1" type="ORF">GCM10009765_37850</name>
</gene>
<keyword evidence="2" id="KW-1185">Reference proteome</keyword>
<organism evidence="1 2">
    <name type="scientific">Fodinicola feengrottensis</name>
    <dbReference type="NCBI Taxonomy" id="435914"/>
    <lineage>
        <taxon>Bacteria</taxon>
        <taxon>Bacillati</taxon>
        <taxon>Actinomycetota</taxon>
        <taxon>Actinomycetes</taxon>
        <taxon>Mycobacteriales</taxon>
        <taxon>Fodinicola</taxon>
    </lineage>
</organism>
<evidence type="ECO:0000313" key="1">
    <source>
        <dbReference type="EMBL" id="GAA1684931.1"/>
    </source>
</evidence>
<proteinExistence type="predicted"/>
<sequence>MSLNIDCPHDVWQPWRIDAVAIVEGHADLLGGVCQLCGQTLVCVDAGNAPQRWHPVSLVVARTRRYNTNPSRADSDSRSVRRDGAIYAEAVAAEMAVSSL</sequence>
<protein>
    <submittedName>
        <fullName evidence="1">Uncharacterized protein</fullName>
    </submittedName>
</protein>
<dbReference type="Proteomes" id="UP001500618">
    <property type="component" value="Unassembled WGS sequence"/>
</dbReference>
<comment type="caution">
    <text evidence="1">The sequence shown here is derived from an EMBL/GenBank/DDBJ whole genome shotgun (WGS) entry which is preliminary data.</text>
</comment>
<accession>A0ABN2HB78</accession>
<dbReference type="RefSeq" id="WP_163569375.1">
    <property type="nucleotide sequence ID" value="NZ_BAAANY010000013.1"/>
</dbReference>
<name>A0ABN2HB78_9ACTN</name>
<evidence type="ECO:0000313" key="2">
    <source>
        <dbReference type="Proteomes" id="UP001500618"/>
    </source>
</evidence>
<dbReference type="EMBL" id="BAAANY010000013">
    <property type="protein sequence ID" value="GAA1684931.1"/>
    <property type="molecule type" value="Genomic_DNA"/>
</dbReference>
<reference evidence="1 2" key="1">
    <citation type="journal article" date="2019" name="Int. J. Syst. Evol. Microbiol.">
        <title>The Global Catalogue of Microorganisms (GCM) 10K type strain sequencing project: providing services to taxonomists for standard genome sequencing and annotation.</title>
        <authorList>
            <consortium name="The Broad Institute Genomics Platform"/>
            <consortium name="The Broad Institute Genome Sequencing Center for Infectious Disease"/>
            <person name="Wu L."/>
            <person name="Ma J."/>
        </authorList>
    </citation>
    <scope>NUCLEOTIDE SEQUENCE [LARGE SCALE GENOMIC DNA]</scope>
    <source>
        <strain evidence="1 2">JCM 14718</strain>
    </source>
</reference>